<dbReference type="PANTHER" id="PTHR20956">
    <property type="entry name" value="HEH2P"/>
    <property type="match status" value="1"/>
</dbReference>
<keyword evidence="1" id="KW-0479">Metal-binding</keyword>
<evidence type="ECO:0000256" key="1">
    <source>
        <dbReference type="ARBA" id="ARBA00022723"/>
    </source>
</evidence>
<keyword evidence="6" id="KW-1185">Reference proteome</keyword>
<gene>
    <name evidence="5" type="ORF">MEDL_53354</name>
</gene>
<organism evidence="5 6">
    <name type="scientific">Mytilus edulis</name>
    <name type="common">Blue mussel</name>
    <dbReference type="NCBI Taxonomy" id="6550"/>
    <lineage>
        <taxon>Eukaryota</taxon>
        <taxon>Metazoa</taxon>
        <taxon>Spiralia</taxon>
        <taxon>Lophotrochozoa</taxon>
        <taxon>Mollusca</taxon>
        <taxon>Bivalvia</taxon>
        <taxon>Autobranchia</taxon>
        <taxon>Pteriomorphia</taxon>
        <taxon>Mytilida</taxon>
        <taxon>Mytiloidea</taxon>
        <taxon>Mytilidae</taxon>
        <taxon>Mytilinae</taxon>
        <taxon>Mytilus</taxon>
    </lineage>
</organism>
<sequence>MYRSLFICSIQEPELPDIILPDIPPTFSIIEKGTQRSNLKLVSSDGYEYTKKMSKGDFTYWRCIKRSKGSNCPATVSQKGENFKRNPKPHIHPADKGALKKVLVHKEVKQTALQDIHKPAGRIVDDAMLRHIEPEDHQLPNQNNLKRTANRVREELRPDEPTSLFFELDTDYLQCDNFLIEDIRVDDQRHLVFSTPGQLQLLKYAKKWFCDGTFQIMKDSFTQLWSIHACIKKGDSLKQVLLVFVLMSRKKTKDYKPVSFIIVFFV</sequence>
<dbReference type="Gene3D" id="2.20.25.240">
    <property type="match status" value="1"/>
</dbReference>
<dbReference type="Proteomes" id="UP000683360">
    <property type="component" value="Unassembled WGS sequence"/>
</dbReference>
<evidence type="ECO:0000256" key="2">
    <source>
        <dbReference type="ARBA" id="ARBA00022771"/>
    </source>
</evidence>
<dbReference type="AlphaFoldDB" id="A0A8S3UBU9"/>
<evidence type="ECO:0000313" key="6">
    <source>
        <dbReference type="Proteomes" id="UP000683360"/>
    </source>
</evidence>
<dbReference type="OrthoDB" id="10067360at2759"/>
<accession>A0A8S3UBU9</accession>
<proteinExistence type="predicted"/>
<feature type="domain" description="FLYWCH-type" evidence="4">
    <location>
        <begin position="35"/>
        <end position="92"/>
    </location>
</feature>
<evidence type="ECO:0000259" key="4">
    <source>
        <dbReference type="Pfam" id="PF04500"/>
    </source>
</evidence>
<keyword evidence="2" id="KW-0863">Zinc-finger</keyword>
<comment type="caution">
    <text evidence="5">The sequence shown here is derived from an EMBL/GenBank/DDBJ whole genome shotgun (WGS) entry which is preliminary data.</text>
</comment>
<dbReference type="PANTHER" id="PTHR20956:SF12">
    <property type="entry name" value="FLYWCH-TYPE DOMAIN-CONTAINING PROTEIN"/>
    <property type="match status" value="1"/>
</dbReference>
<dbReference type="EMBL" id="CAJPWZ010002579">
    <property type="protein sequence ID" value="CAG2241053.1"/>
    <property type="molecule type" value="Genomic_DNA"/>
</dbReference>
<evidence type="ECO:0000256" key="3">
    <source>
        <dbReference type="ARBA" id="ARBA00022833"/>
    </source>
</evidence>
<reference evidence="5" key="1">
    <citation type="submission" date="2021-03" db="EMBL/GenBank/DDBJ databases">
        <authorList>
            <person name="Bekaert M."/>
        </authorList>
    </citation>
    <scope>NUCLEOTIDE SEQUENCE</scope>
</reference>
<name>A0A8S3UBU9_MYTED</name>
<dbReference type="Pfam" id="PF04500">
    <property type="entry name" value="FLYWCH"/>
    <property type="match status" value="1"/>
</dbReference>
<dbReference type="InterPro" id="IPR007588">
    <property type="entry name" value="Znf_FLYWCH"/>
</dbReference>
<keyword evidence="3" id="KW-0862">Zinc</keyword>
<dbReference type="GO" id="GO:0008270">
    <property type="term" value="F:zinc ion binding"/>
    <property type="evidence" value="ECO:0007669"/>
    <property type="project" value="UniProtKB-KW"/>
</dbReference>
<evidence type="ECO:0000313" key="5">
    <source>
        <dbReference type="EMBL" id="CAG2241053.1"/>
    </source>
</evidence>
<protein>
    <recommendedName>
        <fullName evidence="4">FLYWCH-type domain-containing protein</fullName>
    </recommendedName>
</protein>